<dbReference type="Pfam" id="PF01597">
    <property type="entry name" value="GCV_H"/>
    <property type="match status" value="1"/>
</dbReference>
<dbReference type="Gene3D" id="2.40.50.100">
    <property type="match status" value="1"/>
</dbReference>
<evidence type="ECO:0000313" key="5">
    <source>
        <dbReference type="RefSeq" id="XP_014665474.1"/>
    </source>
</evidence>
<accession>A0ABM1DZV3</accession>
<dbReference type="InterPro" id="IPR039169">
    <property type="entry name" value="Abitram"/>
</dbReference>
<dbReference type="InterPro" id="IPR011053">
    <property type="entry name" value="Single_hybrid_motif"/>
</dbReference>
<dbReference type="SUPFAM" id="SSF51230">
    <property type="entry name" value="Single hybrid motif"/>
    <property type="match status" value="1"/>
</dbReference>
<reference evidence="5" key="1">
    <citation type="submission" date="2025-08" db="UniProtKB">
        <authorList>
            <consortium name="RefSeq"/>
        </authorList>
    </citation>
    <scope>IDENTIFICATION</scope>
</reference>
<evidence type="ECO:0000256" key="3">
    <source>
        <dbReference type="ARBA" id="ARBA00030463"/>
    </source>
</evidence>
<comment type="similarity">
    <text evidence="1">Belongs to the ABITRAM family.</text>
</comment>
<proteinExistence type="inferred from homology"/>
<gene>
    <name evidence="5" type="primary">LOC106807593</name>
</gene>
<dbReference type="InterPro" id="IPR033753">
    <property type="entry name" value="GCV_H/Fam206"/>
</dbReference>
<dbReference type="PANTHER" id="PTHR13651:SF0">
    <property type="entry name" value="PROTEIN ABITRAM"/>
    <property type="match status" value="1"/>
</dbReference>
<keyword evidence="4" id="KW-1185">Reference proteome</keyword>
<sequence length="244" mass="26936">MGADMYGISLKPVADKLSLKTGPRRSQTAASVPWTVDESITCTLRGKKMNAEDHCILFHSNKIALLTLAPSHPVLRDNKIVSNVNFNLGKNMNRLVNIVRGKAKKGGQWLQPDAKVCELTCTDGSNYTIYSCIRGNLIEINENLLNNPSLLSEKPDSNGYIAVILPKLHESQAQQDSLLSKAEYIAHTTRQGEGDQCQEIFVKSTGQTTEEMQRNEAMPGGSLRNVVAGIERQEEKLLEEQPDS</sequence>
<organism evidence="4 5">
    <name type="scientific">Priapulus caudatus</name>
    <name type="common">Priapulid worm</name>
    <dbReference type="NCBI Taxonomy" id="37621"/>
    <lineage>
        <taxon>Eukaryota</taxon>
        <taxon>Metazoa</taxon>
        <taxon>Ecdysozoa</taxon>
        <taxon>Scalidophora</taxon>
        <taxon>Priapulida</taxon>
        <taxon>Priapulimorpha</taxon>
        <taxon>Priapulimorphida</taxon>
        <taxon>Priapulidae</taxon>
        <taxon>Priapulus</taxon>
    </lineage>
</organism>
<evidence type="ECO:0000256" key="1">
    <source>
        <dbReference type="ARBA" id="ARBA00010764"/>
    </source>
</evidence>
<dbReference type="GeneID" id="106807593"/>
<dbReference type="Proteomes" id="UP000695022">
    <property type="component" value="Unplaced"/>
</dbReference>
<name>A0ABM1DZV3_PRICU</name>
<evidence type="ECO:0000313" key="4">
    <source>
        <dbReference type="Proteomes" id="UP000695022"/>
    </source>
</evidence>
<dbReference type="RefSeq" id="XP_014665474.1">
    <property type="nucleotide sequence ID" value="XM_014809988.1"/>
</dbReference>
<protein>
    <recommendedName>
        <fullName evidence="2">Protein Abitram</fullName>
    </recommendedName>
    <alternativeName>
        <fullName evidence="3">Actin-binding transcription modulator</fullName>
    </alternativeName>
</protein>
<dbReference type="PANTHER" id="PTHR13651">
    <property type="entry name" value="PROTEIN ABITRAM"/>
    <property type="match status" value="1"/>
</dbReference>
<evidence type="ECO:0000256" key="2">
    <source>
        <dbReference type="ARBA" id="ARBA00019325"/>
    </source>
</evidence>